<dbReference type="STRING" id="285676.GA0070561_1186"/>
<proteinExistence type="predicted"/>
<dbReference type="SUPFAM" id="SSF140453">
    <property type="entry name" value="EsxAB dimer-like"/>
    <property type="match status" value="1"/>
</dbReference>
<organism evidence="2 3">
    <name type="scientific">Micromonospora saelicesensis</name>
    <dbReference type="NCBI Taxonomy" id="285676"/>
    <lineage>
        <taxon>Bacteria</taxon>
        <taxon>Bacillati</taxon>
        <taxon>Actinomycetota</taxon>
        <taxon>Actinomycetes</taxon>
        <taxon>Micromonosporales</taxon>
        <taxon>Micromonosporaceae</taxon>
        <taxon>Micromonospora</taxon>
    </lineage>
</organism>
<feature type="region of interest" description="Disordered" evidence="1">
    <location>
        <begin position="324"/>
        <end position="431"/>
    </location>
</feature>
<accession>A0A1C4UMG5</accession>
<feature type="compositionally biased region" description="Gly residues" evidence="1">
    <location>
        <begin position="383"/>
        <end position="395"/>
    </location>
</feature>
<evidence type="ECO:0000313" key="3">
    <source>
        <dbReference type="Proteomes" id="UP000198864"/>
    </source>
</evidence>
<gene>
    <name evidence="2" type="ORF">GA0070561_1186</name>
</gene>
<dbReference type="Proteomes" id="UP000198864">
    <property type="component" value="Unassembled WGS sequence"/>
</dbReference>
<evidence type="ECO:0000313" key="2">
    <source>
        <dbReference type="EMBL" id="SCE72830.1"/>
    </source>
</evidence>
<dbReference type="Gene3D" id="1.20.1260.20">
    <property type="entry name" value="PPE superfamily"/>
    <property type="match status" value="1"/>
</dbReference>
<dbReference type="AlphaFoldDB" id="A0A1C4UMG5"/>
<sequence length="431" mass="42822">MSEYTQRYQGNSHQQLYDGLMAGKPEQIEGVATQWAELKGILDGLGRDLSGDLDKLANTWTGSAGREFHRRLSLIVAHTDALGEGMAGIKQGLTMMADHLRAAHKQAESPEETDDNDKAIGGAIKGGAAFGLTGLIVGGIAGHQQDKAEQEKAHQRMVNLVAGLANSYEISAYDRVVEPPPPDPDTPTTARKDPTTPQSVSAIARVSGGPNTGADSARTGDATISSPDRVAQLPGDGSTPGEVGSGTGGSPAVVTAPIGAGSDLTDRGTSLAGADPLVGGALLGGGAAGLVGLSGPAGAPAAASTGPGLLYGAQGGSPAGGVLRSGALAGSGNAAPTSARPTGGGAAPAETRAANGVGRSIDGQRGGSGGRPAMTGGNARPGSNGGRPGVLGGQGRAQDDESDERLTWLTEDEMVWQGDEKAAPRVLGTGD</sequence>
<name>A0A1C4UMG5_9ACTN</name>
<feature type="region of interest" description="Disordered" evidence="1">
    <location>
        <begin position="175"/>
        <end position="261"/>
    </location>
</feature>
<dbReference type="InterPro" id="IPR036689">
    <property type="entry name" value="ESAT-6-like_sf"/>
</dbReference>
<dbReference type="RefSeq" id="WP_091395171.1">
    <property type="nucleotide sequence ID" value="NZ_FMCR01000001.1"/>
</dbReference>
<dbReference type="EMBL" id="FMCR01000001">
    <property type="protein sequence ID" value="SCE72830.1"/>
    <property type="molecule type" value="Genomic_DNA"/>
</dbReference>
<evidence type="ECO:0000256" key="1">
    <source>
        <dbReference type="SAM" id="MobiDB-lite"/>
    </source>
</evidence>
<reference evidence="2 3" key="1">
    <citation type="submission" date="2016-06" db="EMBL/GenBank/DDBJ databases">
        <authorList>
            <person name="Kjaerup R.B."/>
            <person name="Dalgaard T.S."/>
            <person name="Juul-Madsen H.R."/>
        </authorList>
    </citation>
    <scope>NUCLEOTIDE SEQUENCE [LARGE SCALE GENOMIC DNA]</scope>
    <source>
        <strain evidence="2 3">DSM 44871</strain>
    </source>
</reference>
<dbReference type="InterPro" id="IPR038332">
    <property type="entry name" value="PPE_sf"/>
</dbReference>
<protein>
    <submittedName>
        <fullName evidence="2">Proteins of 100 residues with WXG</fullName>
    </submittedName>
</protein>